<dbReference type="Pfam" id="PF01546">
    <property type="entry name" value="Peptidase_M20"/>
    <property type="match status" value="1"/>
</dbReference>
<evidence type="ECO:0000256" key="1">
    <source>
        <dbReference type="ARBA" id="ARBA00022801"/>
    </source>
</evidence>
<comment type="caution">
    <text evidence="4">The sequence shown here is derived from an EMBL/GenBank/DDBJ whole genome shotgun (WGS) entry which is preliminary data.</text>
</comment>
<comment type="cofactor">
    <cofactor evidence="2">
        <name>Mn(2+)</name>
        <dbReference type="ChEBI" id="CHEBI:29035"/>
    </cofactor>
    <text evidence="2">The Mn(2+) ion enhances activity.</text>
</comment>
<reference evidence="4 5" key="1">
    <citation type="submission" date="2020-08" db="EMBL/GenBank/DDBJ databases">
        <title>Cohnella phylogeny.</title>
        <authorList>
            <person name="Dunlap C."/>
        </authorList>
    </citation>
    <scope>NUCLEOTIDE SEQUENCE [LARGE SCALE GENOMIC DNA]</scope>
    <source>
        <strain evidence="4 5">DSM 25241</strain>
    </source>
</reference>
<dbReference type="Pfam" id="PF07687">
    <property type="entry name" value="M20_dimer"/>
    <property type="match status" value="1"/>
</dbReference>
<dbReference type="GO" id="GO:0046872">
    <property type="term" value="F:metal ion binding"/>
    <property type="evidence" value="ECO:0007669"/>
    <property type="project" value="UniProtKB-KW"/>
</dbReference>
<dbReference type="GO" id="GO:0019877">
    <property type="term" value="P:diaminopimelate biosynthetic process"/>
    <property type="evidence" value="ECO:0007669"/>
    <property type="project" value="UniProtKB-ARBA"/>
</dbReference>
<dbReference type="AlphaFoldDB" id="A0A841T5M6"/>
<organism evidence="4 5">
    <name type="scientific">Cohnella thailandensis</name>
    <dbReference type="NCBI Taxonomy" id="557557"/>
    <lineage>
        <taxon>Bacteria</taxon>
        <taxon>Bacillati</taxon>
        <taxon>Bacillota</taxon>
        <taxon>Bacilli</taxon>
        <taxon>Bacillales</taxon>
        <taxon>Paenibacillaceae</taxon>
        <taxon>Cohnella</taxon>
    </lineage>
</organism>
<sequence>MIREDTMQSLHGEMIEWRRYLHRHPELSFKEYRTSDWLADKLESWGLQVRRGVAGTGIVARLVGGLPGRTIALRSDIDALAIQDEKTVEYASSVPGVMHACGHDGHMAELLAVACYYSRHQAETAGTRVFLFQPGEEVLPGGAIGMIRDGALEGVDAIYGVHLWSPLPYGVVATRPGPFMASPDEFEIVVTGKGGHGGLPHQSVDAIVAGAHMVTALQTIVSRNVDPLHSAVVSVGRLQAGTANNVIAERCLLAGTVRTFDEETRRYVSRRLEEVVRHVSDMHGTKASFDFVFGYPPVVNDESEAERVLRIAGGLDGIGEARRMDPVMAGEDFSYYLKEVPGCFFFVGAGAADGSSFPHHHPRFDIDERAMLDAARLLVAVADDSARDSHS</sequence>
<dbReference type="InterPro" id="IPR002933">
    <property type="entry name" value="Peptidase_M20"/>
</dbReference>
<dbReference type="NCBIfam" id="TIGR01891">
    <property type="entry name" value="amidohydrolases"/>
    <property type="match status" value="1"/>
</dbReference>
<dbReference type="RefSeq" id="WP_185121684.1">
    <property type="nucleotide sequence ID" value="NZ_JACJVQ010000017.1"/>
</dbReference>
<dbReference type="InterPro" id="IPR017439">
    <property type="entry name" value="Amidohydrolase"/>
</dbReference>
<feature type="binding site" evidence="2">
    <location>
        <position position="103"/>
    </location>
    <ligand>
        <name>Mn(2+)</name>
        <dbReference type="ChEBI" id="CHEBI:29035"/>
        <label>2</label>
    </ligand>
</feature>
<feature type="binding site" evidence="2">
    <location>
        <position position="137"/>
    </location>
    <ligand>
        <name>Mn(2+)</name>
        <dbReference type="ChEBI" id="CHEBI:29035"/>
        <label>2</label>
    </ligand>
</feature>
<keyword evidence="1 4" id="KW-0378">Hydrolase</keyword>
<proteinExistence type="predicted"/>
<dbReference type="Gene3D" id="3.40.630.10">
    <property type="entry name" value="Zn peptidases"/>
    <property type="match status" value="1"/>
</dbReference>
<feature type="binding site" evidence="2">
    <location>
        <position position="162"/>
    </location>
    <ligand>
        <name>Mn(2+)</name>
        <dbReference type="ChEBI" id="CHEBI:29035"/>
        <label>2</label>
    </ligand>
</feature>
<dbReference type="PANTHER" id="PTHR11014">
    <property type="entry name" value="PEPTIDASE M20 FAMILY MEMBER"/>
    <property type="match status" value="1"/>
</dbReference>
<protein>
    <submittedName>
        <fullName evidence="4">Amidohydrolase</fullName>
    </submittedName>
</protein>
<accession>A0A841T5M6</accession>
<feature type="binding site" evidence="2">
    <location>
        <position position="101"/>
    </location>
    <ligand>
        <name>Mn(2+)</name>
        <dbReference type="ChEBI" id="CHEBI:29035"/>
        <label>2</label>
    </ligand>
</feature>
<dbReference type="SUPFAM" id="SSF53187">
    <property type="entry name" value="Zn-dependent exopeptidases"/>
    <property type="match status" value="1"/>
</dbReference>
<gene>
    <name evidence="4" type="ORF">H7B67_20155</name>
</gene>
<keyword evidence="2" id="KW-0464">Manganese</keyword>
<name>A0A841T5M6_9BACL</name>
<feature type="binding site" evidence="2">
    <location>
        <position position="360"/>
    </location>
    <ligand>
        <name>Mn(2+)</name>
        <dbReference type="ChEBI" id="CHEBI:29035"/>
        <label>2</label>
    </ligand>
</feature>
<dbReference type="PANTHER" id="PTHR11014:SF63">
    <property type="entry name" value="METALLOPEPTIDASE, PUTATIVE (AFU_ORTHOLOGUE AFUA_6G09600)-RELATED"/>
    <property type="match status" value="1"/>
</dbReference>
<evidence type="ECO:0000259" key="3">
    <source>
        <dbReference type="Pfam" id="PF07687"/>
    </source>
</evidence>
<dbReference type="InterPro" id="IPR036264">
    <property type="entry name" value="Bact_exopeptidase_dim_dom"/>
</dbReference>
<dbReference type="InterPro" id="IPR011650">
    <property type="entry name" value="Peptidase_M20_dimer"/>
</dbReference>
<evidence type="ECO:0000313" key="5">
    <source>
        <dbReference type="Proteomes" id="UP000535838"/>
    </source>
</evidence>
<dbReference type="FunFam" id="3.30.70.360:FF:000001">
    <property type="entry name" value="N-acetyldiaminopimelate deacetylase"/>
    <property type="match status" value="1"/>
</dbReference>
<keyword evidence="2" id="KW-0479">Metal-binding</keyword>
<feature type="domain" description="Peptidase M20 dimerisation" evidence="3">
    <location>
        <begin position="186"/>
        <end position="278"/>
    </location>
</feature>
<dbReference type="Proteomes" id="UP000535838">
    <property type="component" value="Unassembled WGS sequence"/>
</dbReference>
<evidence type="ECO:0000313" key="4">
    <source>
        <dbReference type="EMBL" id="MBB6636441.1"/>
    </source>
</evidence>
<dbReference type="SUPFAM" id="SSF55031">
    <property type="entry name" value="Bacterial exopeptidase dimerisation domain"/>
    <property type="match status" value="1"/>
</dbReference>
<dbReference type="Gene3D" id="3.30.70.360">
    <property type="match status" value="1"/>
</dbReference>
<dbReference type="GO" id="GO:0050118">
    <property type="term" value="F:N-acetyldiaminopimelate deacetylase activity"/>
    <property type="evidence" value="ECO:0007669"/>
    <property type="project" value="UniProtKB-ARBA"/>
</dbReference>
<dbReference type="PIRSF" id="PIRSF005962">
    <property type="entry name" value="Pept_M20D_amidohydro"/>
    <property type="match status" value="1"/>
</dbReference>
<dbReference type="EMBL" id="JACJVQ010000017">
    <property type="protein sequence ID" value="MBB6636441.1"/>
    <property type="molecule type" value="Genomic_DNA"/>
</dbReference>
<keyword evidence="5" id="KW-1185">Reference proteome</keyword>
<evidence type="ECO:0000256" key="2">
    <source>
        <dbReference type="PIRSR" id="PIRSR005962-1"/>
    </source>
</evidence>